<dbReference type="AlphaFoldDB" id="A0AAV8F7S1"/>
<dbReference type="PANTHER" id="PTHR46610:SF3">
    <property type="entry name" value="OS01G0238200 PROTEIN"/>
    <property type="match status" value="1"/>
</dbReference>
<evidence type="ECO:0000313" key="2">
    <source>
        <dbReference type="EMBL" id="KAJ4789154.1"/>
    </source>
</evidence>
<dbReference type="EMBL" id="JAMFTS010000002">
    <property type="protein sequence ID" value="KAJ4789154.1"/>
    <property type="molecule type" value="Genomic_DNA"/>
</dbReference>
<dbReference type="PANTHER" id="PTHR46610">
    <property type="entry name" value="OS05G0181300 PROTEIN"/>
    <property type="match status" value="1"/>
</dbReference>
<evidence type="ECO:0000313" key="3">
    <source>
        <dbReference type="Proteomes" id="UP001140206"/>
    </source>
</evidence>
<feature type="transmembrane region" description="Helical" evidence="1">
    <location>
        <begin position="7"/>
        <end position="26"/>
    </location>
</feature>
<accession>A0AAV8F7S1</accession>
<organism evidence="2 3">
    <name type="scientific">Rhynchospora pubera</name>
    <dbReference type="NCBI Taxonomy" id="906938"/>
    <lineage>
        <taxon>Eukaryota</taxon>
        <taxon>Viridiplantae</taxon>
        <taxon>Streptophyta</taxon>
        <taxon>Embryophyta</taxon>
        <taxon>Tracheophyta</taxon>
        <taxon>Spermatophyta</taxon>
        <taxon>Magnoliopsida</taxon>
        <taxon>Liliopsida</taxon>
        <taxon>Poales</taxon>
        <taxon>Cyperaceae</taxon>
        <taxon>Cyperoideae</taxon>
        <taxon>Rhynchosporeae</taxon>
        <taxon>Rhynchospora</taxon>
    </lineage>
</organism>
<name>A0AAV8F7S1_9POAL</name>
<protein>
    <submittedName>
        <fullName evidence="2">Uncharacterized protein</fullName>
    </submittedName>
</protein>
<keyword evidence="1" id="KW-0812">Transmembrane</keyword>
<evidence type="ECO:0000256" key="1">
    <source>
        <dbReference type="SAM" id="Phobius"/>
    </source>
</evidence>
<dbReference type="Pfam" id="PF20100">
    <property type="entry name" value="DUF6490"/>
    <property type="match status" value="1"/>
</dbReference>
<keyword evidence="1" id="KW-1133">Transmembrane helix</keyword>
<keyword evidence="3" id="KW-1185">Reference proteome</keyword>
<feature type="transmembrane region" description="Helical" evidence="1">
    <location>
        <begin position="67"/>
        <end position="85"/>
    </location>
</feature>
<gene>
    <name evidence="2" type="ORF">LUZ62_040400</name>
</gene>
<keyword evidence="1" id="KW-0472">Membrane</keyword>
<feature type="transmembrane region" description="Helical" evidence="1">
    <location>
        <begin position="97"/>
        <end position="115"/>
    </location>
</feature>
<dbReference type="InterPro" id="IPR045501">
    <property type="entry name" value="DUF6490"/>
</dbReference>
<comment type="caution">
    <text evidence="2">The sequence shown here is derived from an EMBL/GenBank/DDBJ whole genome shotgun (WGS) entry which is preliminary data.</text>
</comment>
<proteinExistence type="predicted"/>
<sequence length="157" mass="17412">MENDNFSWLTAMGFAFITFNSGMAIYRSKGDVGSVTFVVVSFLDLLSLFYCLRLYEKSPHNSSQRRIIKAIVWSLATLLTVMFSYKAAVLMPQVELAVWAMASVIIVKVFYDFFLNGSAVVPETAGPAEAEEPLILLSETFPSMPTGLVTGVVYRQT</sequence>
<dbReference type="Proteomes" id="UP001140206">
    <property type="component" value="Chromosome 2"/>
</dbReference>
<reference evidence="2" key="1">
    <citation type="submission" date="2022-08" db="EMBL/GenBank/DDBJ databases">
        <authorList>
            <person name="Marques A."/>
        </authorList>
    </citation>
    <scope>NUCLEOTIDE SEQUENCE</scope>
    <source>
        <strain evidence="2">RhyPub2mFocal</strain>
        <tissue evidence="2">Leaves</tissue>
    </source>
</reference>
<feature type="transmembrane region" description="Helical" evidence="1">
    <location>
        <begin position="32"/>
        <end position="55"/>
    </location>
</feature>